<proteinExistence type="predicted"/>
<keyword evidence="2" id="KW-1185">Reference proteome</keyword>
<reference evidence="1 2" key="1">
    <citation type="submission" date="2020-04" db="EMBL/GenBank/DDBJ databases">
        <title>MicrobeNet Type strains.</title>
        <authorList>
            <person name="Nicholson A.C."/>
        </authorList>
    </citation>
    <scope>NUCLEOTIDE SEQUENCE [LARGE SCALE GENOMIC DNA]</scope>
    <source>
        <strain evidence="1 2">DSM 45078</strain>
    </source>
</reference>
<dbReference type="Proteomes" id="UP000565715">
    <property type="component" value="Unassembled WGS sequence"/>
</dbReference>
<comment type="caution">
    <text evidence="1">The sequence shown here is derived from an EMBL/GenBank/DDBJ whole genome shotgun (WGS) entry which is preliminary data.</text>
</comment>
<dbReference type="RefSeq" id="WP_068035555.1">
    <property type="nucleotide sequence ID" value="NZ_JAAXOO010000001.1"/>
</dbReference>
<evidence type="ECO:0008006" key="3">
    <source>
        <dbReference type="Google" id="ProtNLM"/>
    </source>
</evidence>
<dbReference type="AlphaFoldDB" id="A0A846XB93"/>
<protein>
    <recommendedName>
        <fullName evidence="3">HD domain-containing protein</fullName>
    </recommendedName>
</protein>
<name>A0A846XB93_9NOCA</name>
<evidence type="ECO:0000313" key="1">
    <source>
        <dbReference type="EMBL" id="NKY31913.1"/>
    </source>
</evidence>
<gene>
    <name evidence="1" type="ORF">HGA13_02320</name>
</gene>
<organism evidence="1 2">
    <name type="scientific">Nocardia speluncae</name>
    <dbReference type="NCBI Taxonomy" id="419477"/>
    <lineage>
        <taxon>Bacteria</taxon>
        <taxon>Bacillati</taxon>
        <taxon>Actinomycetota</taxon>
        <taxon>Actinomycetes</taxon>
        <taxon>Mycobacteriales</taxon>
        <taxon>Nocardiaceae</taxon>
        <taxon>Nocardia</taxon>
    </lineage>
</organism>
<dbReference type="EMBL" id="JAAXOO010000001">
    <property type="protein sequence ID" value="NKY31913.1"/>
    <property type="molecule type" value="Genomic_DNA"/>
</dbReference>
<evidence type="ECO:0000313" key="2">
    <source>
        <dbReference type="Proteomes" id="UP000565715"/>
    </source>
</evidence>
<sequence length="172" mass="19225">MTILEPERVDRTLARYATSLGPSAPVYRNHVLRGLNYHALLFRRALPASAVLAWTVHDLGLWTAGTFDYLAPSADLVDELAADFGVVDTGEAKLMVLDHHKLRAADNRLVETFRRADLIDVGRGLVRFGIARTQMHGIVRAFPYLGFHRWLAAGLARHAIRHPTAPAPMVRW</sequence>
<accession>A0A846XB93</accession>